<dbReference type="OrthoDB" id="9811798at2"/>
<dbReference type="PANTHER" id="PTHR42703">
    <property type="entry name" value="NADH DEHYDROGENASE"/>
    <property type="match status" value="1"/>
</dbReference>
<keyword evidence="4 7" id="KW-0812">Transmembrane</keyword>
<gene>
    <name evidence="9" type="ORF">HY3_06160</name>
</gene>
<evidence type="ECO:0000256" key="6">
    <source>
        <dbReference type="ARBA" id="ARBA00023136"/>
    </source>
</evidence>
<reference evidence="9 10" key="1">
    <citation type="submission" date="2013-04" db="EMBL/GenBank/DDBJ databases">
        <title>Hyphomonas sp. T24B3 Genome Sequencing.</title>
        <authorList>
            <person name="Lai Q."/>
            <person name="Shao Z."/>
        </authorList>
    </citation>
    <scope>NUCLEOTIDE SEQUENCE [LARGE SCALE GENOMIC DNA]</scope>
    <source>
        <strain evidence="9 10">T24B3</strain>
    </source>
</reference>
<sequence>MSPDMLIWAALCLPLIIAAGIAITGSVSNIRESVTLVGATLLFCVVIALASAVAGGDQPSLYVGQAAPGLDFAFRVEPLGALFALVASGLWIVNSFYSIGYMRGNRERNQTRFYICFAIAIFGALGVAMAANLFTLFVFYEVLTLSTYPLVAHKGDAAAKRGARIYLLTLLGTSIGLFLMAIMWTWVLAGQNLDFVPGGLLADKNIQPAVASALLILFAFGIGKAALMPFHFWLPNAMVAPTPVSALLHAVAVVKAGVFTVMKVSIYIFGEDMLSTVPGREFVLYVACFTIIVASLIAMTKDNLKARLAYSTVAQLAYVTLGAMIATKAGWLGGSMQIAAHAAGKMTLFMCAGAIYVATGLTNISDMKGLGRKMPMVFIAFFIASLSIIGIPPLVGGWPKYELMQGAVDAGIPYVIPVLIVSSLLNIAYLLPIPILALMPPPGTPEPKPFKRPDGAPMPTVAAPMITAGLCIILFFLAGPMADFLAPAFEASTSTSIVTGGQP</sequence>
<protein>
    <submittedName>
        <fullName evidence="9">Cation:proton antiporter</fullName>
    </submittedName>
</protein>
<accession>A0A328JTW1</accession>
<dbReference type="AlphaFoldDB" id="A0A062TZL9"/>
<dbReference type="Pfam" id="PF00361">
    <property type="entry name" value="Proton_antipo_M"/>
    <property type="match status" value="1"/>
</dbReference>
<dbReference type="InterPro" id="IPR001750">
    <property type="entry name" value="ND/Mrp_TM"/>
</dbReference>
<dbReference type="eggNOG" id="COG0651">
    <property type="taxonomic scope" value="Bacteria"/>
</dbReference>
<evidence type="ECO:0000256" key="7">
    <source>
        <dbReference type="RuleBase" id="RU000320"/>
    </source>
</evidence>
<keyword evidence="3" id="KW-1003">Cell membrane</keyword>
<evidence type="ECO:0000256" key="1">
    <source>
        <dbReference type="ARBA" id="ARBA00004651"/>
    </source>
</evidence>
<name>A0A062TZL9_9PROT</name>
<evidence type="ECO:0000259" key="8">
    <source>
        <dbReference type="Pfam" id="PF00361"/>
    </source>
</evidence>
<keyword evidence="10" id="KW-1185">Reference proteome</keyword>
<comment type="similarity">
    <text evidence="2">Belongs to the CPA3 antiporters (TC 2.A.63) subunit D family.</text>
</comment>
<comment type="subcellular location">
    <subcellularLocation>
        <location evidence="1">Cell membrane</location>
        <topology evidence="1">Multi-pass membrane protein</topology>
    </subcellularLocation>
    <subcellularLocation>
        <location evidence="7">Membrane</location>
        <topology evidence="7">Multi-pass membrane protein</topology>
    </subcellularLocation>
</comment>
<dbReference type="Proteomes" id="UP000249123">
    <property type="component" value="Unassembled WGS sequence"/>
</dbReference>
<dbReference type="RefSeq" id="WP_034829003.1">
    <property type="nucleotide sequence ID" value="NZ_AWFA01000067.1"/>
</dbReference>
<feature type="domain" description="NADH:quinone oxidoreductase/Mrp antiporter transmembrane" evidence="8">
    <location>
        <begin position="130"/>
        <end position="424"/>
    </location>
</feature>
<comment type="caution">
    <text evidence="9">The sequence shown here is derived from an EMBL/GenBank/DDBJ whole genome shotgun (WGS) entry which is preliminary data.</text>
</comment>
<keyword evidence="6" id="KW-0472">Membrane</keyword>
<dbReference type="EMBL" id="AWFB01000089">
    <property type="protein sequence ID" value="RAN30401.1"/>
    <property type="molecule type" value="Genomic_DNA"/>
</dbReference>
<accession>A0A062TZL9</accession>
<evidence type="ECO:0000313" key="10">
    <source>
        <dbReference type="Proteomes" id="UP000249123"/>
    </source>
</evidence>
<evidence type="ECO:0000313" key="9">
    <source>
        <dbReference type="EMBL" id="RAN30401.1"/>
    </source>
</evidence>
<evidence type="ECO:0000256" key="3">
    <source>
        <dbReference type="ARBA" id="ARBA00022475"/>
    </source>
</evidence>
<dbReference type="PANTHER" id="PTHR42703:SF1">
    <property type="entry name" value="NA(+)_H(+) ANTIPORTER SUBUNIT D1"/>
    <property type="match status" value="1"/>
</dbReference>
<proteinExistence type="inferred from homology"/>
<evidence type="ECO:0000256" key="2">
    <source>
        <dbReference type="ARBA" id="ARBA00005346"/>
    </source>
</evidence>
<keyword evidence="5" id="KW-1133">Transmembrane helix</keyword>
<evidence type="ECO:0000256" key="5">
    <source>
        <dbReference type="ARBA" id="ARBA00022989"/>
    </source>
</evidence>
<dbReference type="STRING" id="1280941.HY2_05190"/>
<dbReference type="InterPro" id="IPR050586">
    <property type="entry name" value="CPA3_Na-H_Antiporter_D"/>
</dbReference>
<evidence type="ECO:0000256" key="4">
    <source>
        <dbReference type="ARBA" id="ARBA00022692"/>
    </source>
</evidence>
<organism evidence="9 10">
    <name type="scientific">Hyphomonas pacifica</name>
    <dbReference type="NCBI Taxonomy" id="1280941"/>
    <lineage>
        <taxon>Bacteria</taxon>
        <taxon>Pseudomonadati</taxon>
        <taxon>Pseudomonadota</taxon>
        <taxon>Alphaproteobacteria</taxon>
        <taxon>Hyphomonadales</taxon>
        <taxon>Hyphomonadaceae</taxon>
        <taxon>Hyphomonas</taxon>
    </lineage>
</organism>
<dbReference type="GO" id="GO:0005886">
    <property type="term" value="C:plasma membrane"/>
    <property type="evidence" value="ECO:0007669"/>
    <property type="project" value="UniProtKB-SubCell"/>
</dbReference>
<dbReference type="PRINTS" id="PR01434">
    <property type="entry name" value="NADHDHGNASE5"/>
</dbReference>